<sequence>MSLGGGQNTEGTNAGGIFVQFNQDCTSLVAGSSSGYHLFSLTPDDGIEEIYASRSGQDTCLVDRLFSSSLVAIVTVSAPRKLIVCHYKKGTEICNYSYSNTILAVKLNRSRLIVCLEESLHIHNIRDMKILHTIRDTPPNPRGLCALSPCVDHCYVAYPGSSAVGEVQIFDAVHLNAKCVISAHDSPLAALAWSMCGRRLATASERGTVIRVFAVPDRTRLYEFRRGVKRCVSIACLAFSACGALLAATSNTETVHVFRLQDGAAEEGGAGGQGGAAGGQGADAEGAGDGAGDAGEGGAGGWMGWLAQAVSAGAGYLPAQVADVLAQGRAFAAARLPTTGHRAVAAITNMQRAPRLLVATSAGVLYVYGLDAAEGGECPLLRQHQFVDPAPATATATATATGQHAQRPAHDHDAAAGASYAGKLRGRDPARITGTEPLHLTSDIPNPNP</sequence>
<evidence type="ECO:0008006" key="8">
    <source>
        <dbReference type="Google" id="ProtNLM"/>
    </source>
</evidence>
<organism evidence="6 7">
    <name type="scientific">Chilo suppressalis</name>
    <name type="common">Asiatic rice borer moth</name>
    <dbReference type="NCBI Taxonomy" id="168631"/>
    <lineage>
        <taxon>Eukaryota</taxon>
        <taxon>Metazoa</taxon>
        <taxon>Ecdysozoa</taxon>
        <taxon>Arthropoda</taxon>
        <taxon>Hexapoda</taxon>
        <taxon>Insecta</taxon>
        <taxon>Pterygota</taxon>
        <taxon>Neoptera</taxon>
        <taxon>Endopterygota</taxon>
        <taxon>Lepidoptera</taxon>
        <taxon>Glossata</taxon>
        <taxon>Ditrysia</taxon>
        <taxon>Pyraloidea</taxon>
        <taxon>Crambidae</taxon>
        <taxon>Crambinae</taxon>
        <taxon>Chilo</taxon>
    </lineage>
</organism>
<evidence type="ECO:0000313" key="6">
    <source>
        <dbReference type="EMBL" id="CAH0397688.1"/>
    </source>
</evidence>
<proteinExistence type="inferred from homology"/>
<name>A0ABN8AQC1_CHISP</name>
<dbReference type="InterPro" id="IPR015943">
    <property type="entry name" value="WD40/YVTN_repeat-like_dom_sf"/>
</dbReference>
<gene>
    <name evidence="6" type="ORF">CHILSU_LOCUS764</name>
</gene>
<evidence type="ECO:0000256" key="5">
    <source>
        <dbReference type="SAM" id="MobiDB-lite"/>
    </source>
</evidence>
<dbReference type="InterPro" id="IPR036322">
    <property type="entry name" value="WD40_repeat_dom_sf"/>
</dbReference>
<evidence type="ECO:0000256" key="1">
    <source>
        <dbReference type="ARBA" id="ARBA00022574"/>
    </source>
</evidence>
<dbReference type="Gene3D" id="2.130.10.10">
    <property type="entry name" value="YVTN repeat-like/Quinoprotein amine dehydrogenase"/>
    <property type="match status" value="1"/>
</dbReference>
<protein>
    <recommendedName>
        <fullName evidence="8">WD repeat domain phosphoinositide-interacting protein 2</fullName>
    </recommendedName>
</protein>
<dbReference type="InterPro" id="IPR001680">
    <property type="entry name" value="WD40_rpt"/>
</dbReference>
<keyword evidence="2" id="KW-0677">Repeat</keyword>
<keyword evidence="1" id="KW-0853">WD repeat</keyword>
<dbReference type="Pfam" id="PF21032">
    <property type="entry name" value="PROPPIN"/>
    <property type="match status" value="2"/>
</dbReference>
<comment type="similarity">
    <text evidence="4">Belongs to the WD repeat PROPPIN family.</text>
</comment>
<evidence type="ECO:0000313" key="7">
    <source>
        <dbReference type="Proteomes" id="UP001153292"/>
    </source>
</evidence>
<dbReference type="InterPro" id="IPR048720">
    <property type="entry name" value="PROPPIN"/>
</dbReference>
<dbReference type="PANTHER" id="PTHR11227">
    <property type="entry name" value="WD-REPEAT PROTEIN INTERACTING WITH PHOSPHOINOSIDES WIPI -RELATED"/>
    <property type="match status" value="1"/>
</dbReference>
<keyword evidence="3" id="KW-0072">Autophagy</keyword>
<dbReference type="EMBL" id="OU963903">
    <property type="protein sequence ID" value="CAH0397688.1"/>
    <property type="molecule type" value="Genomic_DNA"/>
</dbReference>
<evidence type="ECO:0000256" key="3">
    <source>
        <dbReference type="ARBA" id="ARBA00023006"/>
    </source>
</evidence>
<dbReference type="SMART" id="SM00320">
    <property type="entry name" value="WD40"/>
    <property type="match status" value="2"/>
</dbReference>
<evidence type="ECO:0000256" key="4">
    <source>
        <dbReference type="ARBA" id="ARBA00025740"/>
    </source>
</evidence>
<feature type="compositionally biased region" description="Low complexity" evidence="5">
    <location>
        <begin position="392"/>
        <end position="401"/>
    </location>
</feature>
<reference evidence="6" key="1">
    <citation type="submission" date="2021-12" db="EMBL/GenBank/DDBJ databases">
        <authorList>
            <person name="King R."/>
        </authorList>
    </citation>
    <scope>NUCLEOTIDE SEQUENCE</scope>
</reference>
<keyword evidence="7" id="KW-1185">Reference proteome</keyword>
<dbReference type="SUPFAM" id="SSF50978">
    <property type="entry name" value="WD40 repeat-like"/>
    <property type="match status" value="1"/>
</dbReference>
<evidence type="ECO:0000256" key="2">
    <source>
        <dbReference type="ARBA" id="ARBA00022737"/>
    </source>
</evidence>
<feature type="region of interest" description="Disordered" evidence="5">
    <location>
        <begin position="268"/>
        <end position="293"/>
    </location>
</feature>
<dbReference type="Proteomes" id="UP001153292">
    <property type="component" value="Chromosome 10"/>
</dbReference>
<accession>A0ABN8AQC1</accession>
<feature type="region of interest" description="Disordered" evidence="5">
    <location>
        <begin position="392"/>
        <end position="449"/>
    </location>
</feature>